<evidence type="ECO:0000313" key="1">
    <source>
        <dbReference type="EMBL" id="DAE19779.1"/>
    </source>
</evidence>
<sequence length="33" mass="3801">MPEKKLVPKTETLEADDEGAVNLHFIPQKLFVY</sequence>
<proteinExistence type="predicted"/>
<accession>A0A8S5QLW0</accession>
<name>A0A8S5QLW0_9CAUD</name>
<protein>
    <submittedName>
        <fullName evidence="1">Uncharacterized protein</fullName>
    </submittedName>
</protein>
<reference evidence="1" key="1">
    <citation type="journal article" date="2021" name="Proc. Natl. Acad. Sci. U.S.A.">
        <title>A Catalog of Tens of Thousands of Viruses from Human Metagenomes Reveals Hidden Associations with Chronic Diseases.</title>
        <authorList>
            <person name="Tisza M.J."/>
            <person name="Buck C.B."/>
        </authorList>
    </citation>
    <scope>NUCLEOTIDE SEQUENCE</scope>
    <source>
        <strain evidence="1">Cteoh1</strain>
    </source>
</reference>
<organism evidence="1">
    <name type="scientific">Siphoviridae sp. cteoh1</name>
    <dbReference type="NCBI Taxonomy" id="2826407"/>
    <lineage>
        <taxon>Viruses</taxon>
        <taxon>Duplodnaviria</taxon>
        <taxon>Heunggongvirae</taxon>
        <taxon>Uroviricota</taxon>
        <taxon>Caudoviricetes</taxon>
    </lineage>
</organism>
<dbReference type="EMBL" id="BK015686">
    <property type="protein sequence ID" value="DAE19779.1"/>
    <property type="molecule type" value="Genomic_DNA"/>
</dbReference>